<evidence type="ECO:0000256" key="1">
    <source>
        <dbReference type="ARBA" id="ARBA00004141"/>
    </source>
</evidence>
<feature type="transmembrane region" description="Helical" evidence="5">
    <location>
        <begin position="62"/>
        <end position="81"/>
    </location>
</feature>
<protein>
    <submittedName>
        <fullName evidence="7">Uncharacterized membrane protein YgaE (UPF0421/DUF939 family)</fullName>
    </submittedName>
</protein>
<evidence type="ECO:0000313" key="8">
    <source>
        <dbReference type="Proteomes" id="UP000626697"/>
    </source>
</evidence>
<feature type="transmembrane region" description="Helical" evidence="5">
    <location>
        <begin position="135"/>
        <end position="154"/>
    </location>
</feature>
<dbReference type="Pfam" id="PF13515">
    <property type="entry name" value="FUSC_2"/>
    <property type="match status" value="1"/>
</dbReference>
<dbReference type="RefSeq" id="WP_182503878.1">
    <property type="nucleotide sequence ID" value="NZ_JACJHX010000022.1"/>
</dbReference>
<evidence type="ECO:0000259" key="6">
    <source>
        <dbReference type="Pfam" id="PF13515"/>
    </source>
</evidence>
<sequence>MKNNEQLKKQMENKALLILKMALASALSWEIAKLAGSHHPYLAPISVILCLQTTIKRSIRFSYHRMVGTIIGISIVVLFAPHLKVNGWTIGALILIACFVAKWLKTDETTIHQVALTVLLVFVLGHKSGNYPMDRFRDTLIGALVAVILHMLIYPPNYTEQVSKSIDHFVAHLTATFTKVSEWAESGLEKHIGYAIQIETNRILEELHQTKNLIKVATDSLSFNPFAKRSKKDLQSFQQRIYYLSQSYSYLSNIVAILTAWSEAGTITPVQQSIWADQIKAVTSLFQTKEIPLVFRLKGETLKVVIPADLEEQQFHISLFYETRSLLKKLGQLPSNKG</sequence>
<keyword evidence="3 5" id="KW-1133">Transmembrane helix</keyword>
<comment type="subcellular location">
    <subcellularLocation>
        <location evidence="1">Membrane</location>
        <topology evidence="1">Multi-pass membrane protein</topology>
    </subcellularLocation>
</comment>
<evidence type="ECO:0000256" key="2">
    <source>
        <dbReference type="ARBA" id="ARBA00022692"/>
    </source>
</evidence>
<gene>
    <name evidence="7" type="ORF">HNP81_004302</name>
</gene>
<keyword evidence="2 5" id="KW-0812">Transmembrane</keyword>
<proteinExistence type="predicted"/>
<evidence type="ECO:0000256" key="4">
    <source>
        <dbReference type="ARBA" id="ARBA00023136"/>
    </source>
</evidence>
<dbReference type="EMBL" id="JACJHX010000022">
    <property type="protein sequence ID" value="MBA9028980.1"/>
    <property type="molecule type" value="Genomic_DNA"/>
</dbReference>
<comment type="caution">
    <text evidence="7">The sequence shown here is derived from an EMBL/GenBank/DDBJ whole genome shotgun (WGS) entry which is preliminary data.</text>
</comment>
<keyword evidence="4 5" id="KW-0472">Membrane</keyword>
<evidence type="ECO:0000313" key="7">
    <source>
        <dbReference type="EMBL" id="MBA9028980.1"/>
    </source>
</evidence>
<organism evidence="7 8">
    <name type="scientific">Peribacillus huizhouensis</name>
    <dbReference type="NCBI Taxonomy" id="1501239"/>
    <lineage>
        <taxon>Bacteria</taxon>
        <taxon>Bacillati</taxon>
        <taxon>Bacillota</taxon>
        <taxon>Bacilli</taxon>
        <taxon>Bacillales</taxon>
        <taxon>Bacillaceae</taxon>
        <taxon>Peribacillus</taxon>
    </lineage>
</organism>
<dbReference type="InterPro" id="IPR049453">
    <property type="entry name" value="Memb_transporter_dom"/>
</dbReference>
<reference evidence="7 8" key="1">
    <citation type="submission" date="2020-08" db="EMBL/GenBank/DDBJ databases">
        <title>Genomic Encyclopedia of Type Strains, Phase IV (KMG-IV): sequencing the most valuable type-strain genomes for metagenomic binning, comparative biology and taxonomic classification.</title>
        <authorList>
            <person name="Goeker M."/>
        </authorList>
    </citation>
    <scope>NUCLEOTIDE SEQUENCE [LARGE SCALE GENOMIC DNA]</scope>
    <source>
        <strain evidence="7 8">DSM 105481</strain>
    </source>
</reference>
<keyword evidence="8" id="KW-1185">Reference proteome</keyword>
<evidence type="ECO:0000256" key="3">
    <source>
        <dbReference type="ARBA" id="ARBA00022989"/>
    </source>
</evidence>
<name>A0ABR6CWI9_9BACI</name>
<accession>A0ABR6CWI9</accession>
<feature type="domain" description="Integral membrane bound transporter" evidence="6">
    <location>
        <begin position="28"/>
        <end position="148"/>
    </location>
</feature>
<evidence type="ECO:0000256" key="5">
    <source>
        <dbReference type="SAM" id="Phobius"/>
    </source>
</evidence>
<feature type="transmembrane region" description="Helical" evidence="5">
    <location>
        <begin position="87"/>
        <end position="104"/>
    </location>
</feature>
<dbReference type="Proteomes" id="UP000626697">
    <property type="component" value="Unassembled WGS sequence"/>
</dbReference>